<gene>
    <name evidence="2" type="ORF">FRC53_04575</name>
</gene>
<keyword evidence="1" id="KW-0812">Transmembrane</keyword>
<dbReference type="Proteomes" id="UP000473648">
    <property type="component" value="Unassembled WGS sequence"/>
</dbReference>
<protein>
    <submittedName>
        <fullName evidence="2">YcxB family protein</fullName>
    </submittedName>
</protein>
<dbReference type="AlphaFoldDB" id="A0A6L5GR31"/>
<feature type="transmembrane region" description="Helical" evidence="1">
    <location>
        <begin position="61"/>
        <end position="80"/>
    </location>
</feature>
<comment type="caution">
    <text evidence="2">The sequence shown here is derived from an EMBL/GenBank/DDBJ whole genome shotgun (WGS) entry which is preliminary data.</text>
</comment>
<sequence>MNPLYEMEMILTEDEFRKSCQALSSAAVKRLQIIYIVIGSICCLCGIAFILSPIFSLVEGLIIAIAGVVLCGILNLNLMVQTKKDVEKAWKAHPELHDIVIHITFFEDHFTQTTPTVSSNADYTDLKKIIETETNYYLMTGETSGAIVVKDRCASGLIDFIQNLQRRINS</sequence>
<keyword evidence="1" id="KW-0472">Membrane</keyword>
<evidence type="ECO:0000313" key="2">
    <source>
        <dbReference type="EMBL" id="MQM72694.1"/>
    </source>
</evidence>
<evidence type="ECO:0000313" key="3">
    <source>
        <dbReference type="Proteomes" id="UP000473648"/>
    </source>
</evidence>
<evidence type="ECO:0000256" key="1">
    <source>
        <dbReference type="SAM" id="Phobius"/>
    </source>
</evidence>
<accession>A0A6L5GR31</accession>
<feature type="transmembrane region" description="Helical" evidence="1">
    <location>
        <begin position="33"/>
        <end position="55"/>
    </location>
</feature>
<keyword evidence="3" id="KW-1185">Reference proteome</keyword>
<proteinExistence type="predicted"/>
<keyword evidence="1" id="KW-1133">Transmembrane helix</keyword>
<name>A0A6L5GR31_9FIRM</name>
<reference evidence="2" key="1">
    <citation type="journal article" date="2020" name="Appl. Environ. Microbiol.">
        <title>Medium-Chain Fatty Acid Synthesis by 'Candidatus Weimeria bifida' gen. nov., sp. nov., and 'Candidatus Pseudoramibacter fermentans' sp. nov.</title>
        <authorList>
            <person name="Scarborough M.J."/>
            <person name="Myers K.S."/>
            <person name="Donohue T.J."/>
            <person name="Noguera D.R."/>
        </authorList>
    </citation>
    <scope>NUCLEOTIDE SEQUENCE</scope>
    <source>
        <strain evidence="2">EUB1.1</strain>
    </source>
</reference>
<dbReference type="EMBL" id="VOGB01000004">
    <property type="protein sequence ID" value="MQM72694.1"/>
    <property type="molecule type" value="Genomic_DNA"/>
</dbReference>
<organism evidence="2 3">
    <name type="scientific">Candidatus Pseudoramibacter fermentans</name>
    <dbReference type="NCBI Taxonomy" id="2594427"/>
    <lineage>
        <taxon>Bacteria</taxon>
        <taxon>Bacillati</taxon>
        <taxon>Bacillota</taxon>
        <taxon>Clostridia</taxon>
        <taxon>Eubacteriales</taxon>
        <taxon>Eubacteriaceae</taxon>
        <taxon>Pseudoramibacter</taxon>
    </lineage>
</organism>